<accession>A0ABY1HK26</accession>
<evidence type="ECO:0000313" key="1">
    <source>
        <dbReference type="EMBL" id="SGY99358.1"/>
    </source>
</evidence>
<protein>
    <submittedName>
        <fullName evidence="1">4-hydroxy-3-methylbut-2-enyl diphosphate reductase</fullName>
    </submittedName>
</protein>
<organism evidence="1 2">
    <name type="scientific">Moritella viscosa</name>
    <dbReference type="NCBI Taxonomy" id="80854"/>
    <lineage>
        <taxon>Bacteria</taxon>
        <taxon>Pseudomonadati</taxon>
        <taxon>Pseudomonadota</taxon>
        <taxon>Gammaproteobacteria</taxon>
        <taxon>Alteromonadales</taxon>
        <taxon>Moritellaceae</taxon>
        <taxon>Moritella</taxon>
    </lineage>
</organism>
<proteinExistence type="predicted"/>
<comment type="caution">
    <text evidence="1">The sequence shown here is derived from an EMBL/GenBank/DDBJ whole genome shotgun (WGS) entry which is preliminary data.</text>
</comment>
<evidence type="ECO:0000313" key="2">
    <source>
        <dbReference type="Proteomes" id="UP000182660"/>
    </source>
</evidence>
<keyword evidence="2" id="KW-1185">Reference proteome</keyword>
<reference evidence="1 2" key="1">
    <citation type="submission" date="2016-11" db="EMBL/GenBank/DDBJ databases">
        <authorList>
            <person name="Klemetsen T."/>
        </authorList>
    </citation>
    <scope>NUCLEOTIDE SEQUENCE [LARGE SCALE GENOMIC DNA]</scope>
    <source>
        <strain evidence="1">MT 2528</strain>
    </source>
</reference>
<sequence>MRLLNLANCYFYLANVVGDLLCEEANWLPAGPAATSIDERCTTPTLATKLIVEGETF</sequence>
<gene>
    <name evidence="1" type="ORF">MT2528_3829</name>
</gene>
<name>A0ABY1HK26_9GAMM</name>
<dbReference type="EMBL" id="FPLJ01000084">
    <property type="protein sequence ID" value="SGY99358.1"/>
    <property type="molecule type" value="Genomic_DNA"/>
</dbReference>
<dbReference type="Proteomes" id="UP000182660">
    <property type="component" value="Unassembled WGS sequence"/>
</dbReference>